<evidence type="ECO:0000313" key="1">
    <source>
        <dbReference type="EMBL" id="AXH70490.1"/>
    </source>
</evidence>
<sequence>MSTIRELWLNPATGEFYWQLDNWGGFWNGEGGWGDQKRDSIPEGCLLLIKDGQAAPGIESVAYPESAELIERHGKDARRRQLEREYRESYRPPAYWQSDGYRELQARMREEGLLDE</sequence>
<dbReference type="KEGG" id="vg:54998093"/>
<protein>
    <submittedName>
        <fullName evidence="1">Uncharacterized protein</fullName>
    </submittedName>
</protein>
<accession>A0A345MIV9</accession>
<gene>
    <name evidence="1" type="primary">103</name>
    <name evidence="1" type="ORF">SEA_DAREDEVIL_103</name>
</gene>
<dbReference type="GeneID" id="54998093"/>
<dbReference type="EMBL" id="MH590603">
    <property type="protein sequence ID" value="AXH70490.1"/>
    <property type="molecule type" value="Genomic_DNA"/>
</dbReference>
<dbReference type="RefSeq" id="YP_009807217.1">
    <property type="nucleotide sequence ID" value="NC_048021.1"/>
</dbReference>
<name>A0A345MIV9_9CAUD</name>
<organism evidence="1 2">
    <name type="scientific">Gordonia phage Daredevil</name>
    <dbReference type="NCBI Taxonomy" id="2283286"/>
    <lineage>
        <taxon>Viruses</taxon>
        <taxon>Duplodnaviria</taxon>
        <taxon>Heunggongvirae</taxon>
        <taxon>Uroviricota</taxon>
        <taxon>Caudoviricetes</taxon>
        <taxon>Daredevilvirus</taxon>
        <taxon>Daredevilvirus daredevil</taxon>
    </lineage>
</organism>
<keyword evidence="2" id="KW-1185">Reference proteome</keyword>
<proteinExistence type="predicted"/>
<reference evidence="2" key="1">
    <citation type="submission" date="2018-07" db="EMBL/GenBank/DDBJ databases">
        <authorList>
            <person name="Quirk P.G."/>
            <person name="Krulwich T.A."/>
        </authorList>
    </citation>
    <scope>NUCLEOTIDE SEQUENCE [LARGE SCALE GENOMIC DNA]</scope>
</reference>
<dbReference type="Proteomes" id="UP000257597">
    <property type="component" value="Segment"/>
</dbReference>
<evidence type="ECO:0000313" key="2">
    <source>
        <dbReference type="Proteomes" id="UP000257597"/>
    </source>
</evidence>